<dbReference type="AlphaFoldDB" id="A0A7R8CGY4"/>
<gene>
    <name evidence="2" type="ORF">LSAA_2072</name>
</gene>
<accession>A0A7R8CGY4</accession>
<evidence type="ECO:0000313" key="2">
    <source>
        <dbReference type="EMBL" id="CAF2780362.1"/>
    </source>
</evidence>
<keyword evidence="3" id="KW-1185">Reference proteome</keyword>
<name>A0A7R8CGY4_LEPSM</name>
<organism evidence="2 3">
    <name type="scientific">Lepeophtheirus salmonis</name>
    <name type="common">Salmon louse</name>
    <name type="synonym">Caligus salmonis</name>
    <dbReference type="NCBI Taxonomy" id="72036"/>
    <lineage>
        <taxon>Eukaryota</taxon>
        <taxon>Metazoa</taxon>
        <taxon>Ecdysozoa</taxon>
        <taxon>Arthropoda</taxon>
        <taxon>Crustacea</taxon>
        <taxon>Multicrustacea</taxon>
        <taxon>Hexanauplia</taxon>
        <taxon>Copepoda</taxon>
        <taxon>Siphonostomatoida</taxon>
        <taxon>Caligidae</taxon>
        <taxon>Lepeophtheirus</taxon>
    </lineage>
</organism>
<evidence type="ECO:0000313" key="3">
    <source>
        <dbReference type="Proteomes" id="UP000675881"/>
    </source>
</evidence>
<protein>
    <submittedName>
        <fullName evidence="2">(salmon louse) hypothetical protein</fullName>
    </submittedName>
</protein>
<reference evidence="2" key="1">
    <citation type="submission" date="2021-02" db="EMBL/GenBank/DDBJ databases">
        <authorList>
            <person name="Bekaert M."/>
        </authorList>
    </citation>
    <scope>NUCLEOTIDE SEQUENCE</scope>
    <source>
        <strain evidence="2">IoA-00</strain>
    </source>
</reference>
<proteinExistence type="predicted"/>
<dbReference type="EMBL" id="HG994580">
    <property type="protein sequence ID" value="CAF2780362.1"/>
    <property type="molecule type" value="Genomic_DNA"/>
</dbReference>
<feature type="region of interest" description="Disordered" evidence="1">
    <location>
        <begin position="239"/>
        <end position="274"/>
    </location>
</feature>
<dbReference type="OrthoDB" id="5918597at2759"/>
<dbReference type="Proteomes" id="UP000675881">
    <property type="component" value="Chromosome 1"/>
</dbReference>
<sequence>MDNSILGNTNTLFPYNDMIERQFKLLDSLEQTIPRFTPHLWNREPEELNTFLALEQNDRDKRGTFVDRWYKDIKKSVEESFPRSSIKFCDSSFRNMSLESMRAEDERALQVLRRQHLPLMDKDSELERYFQNVSPIPHPVSEKENISLCDDYVRGIPFIHIFGDTYEETIPIEKKIKNCHDDPLKKSVQRNYRMALATGTPIEKEIKKQEESRRKKESLKHKRLMKKFNEGFIVHETKSKKIARSQNSKRKDVKGGVSPLSKDLLNFPKMPSKT</sequence>
<evidence type="ECO:0000256" key="1">
    <source>
        <dbReference type="SAM" id="MobiDB-lite"/>
    </source>
</evidence>